<evidence type="ECO:0000256" key="1">
    <source>
        <dbReference type="ARBA" id="ARBA00004479"/>
    </source>
</evidence>
<keyword evidence="4 5" id="KW-1133">Transmembrane helix</keyword>
<feature type="chain" id="PRO_5035912456" evidence="6">
    <location>
        <begin position="29"/>
        <end position="392"/>
    </location>
</feature>
<keyword evidence="8" id="KW-1185">Reference proteome</keyword>
<dbReference type="InterPro" id="IPR031152">
    <property type="entry name" value="PLXDC"/>
</dbReference>
<feature type="transmembrane region" description="Helical" evidence="5">
    <location>
        <begin position="319"/>
        <end position="345"/>
    </location>
</feature>
<sequence>MGKARFYDRFIFILIAATAFLVSGIASAETDEGNEEQRGASWHEISKDHSMQILYIKSEGFVATLFWKNITGEEHAAMLTDDQFANGMVLIDLPFEFLLFDLNVTRVAVTKEGTIRSEDPSNKWAIAPLNANVGMTCTNISYLFHENSLFVQWNNFRFNHDKFGKHEFSFQVRLGVRGEIDFVYNAVPYNLTHLRENCDFCLADKFGVTYPRHEVFEVAPYNEIYELGFPMDFKNYEVKKGIVIRFFTADWCMGQKNCYDCTKTEFELSLNKTARCSWCPAIQKCSSTRDSLRNVWMEKKCDIHHVNESESCKNFNQDFLWFDCYPFVGAHLAISILVFVFCVLFKDKIIKVCYTTPSKRLRECIQSKIQNNNDQEDGHCNTNPMRPIETDV</sequence>
<comment type="subcellular location">
    <subcellularLocation>
        <location evidence="1">Membrane</location>
        <topology evidence="1">Single-pass type I membrane protein</topology>
    </subcellularLocation>
</comment>
<name>A0A8S1DM44_9INSE</name>
<reference evidence="7 8" key="1">
    <citation type="submission" date="2020-04" db="EMBL/GenBank/DDBJ databases">
        <authorList>
            <person name="Alioto T."/>
            <person name="Alioto T."/>
            <person name="Gomez Garrido J."/>
        </authorList>
    </citation>
    <scope>NUCLEOTIDE SEQUENCE [LARGE SCALE GENOMIC DNA]</scope>
</reference>
<dbReference type="Proteomes" id="UP000494165">
    <property type="component" value="Unassembled WGS sequence"/>
</dbReference>
<accession>A0A8S1DM44</accession>
<evidence type="ECO:0000256" key="4">
    <source>
        <dbReference type="ARBA" id="ARBA00022989"/>
    </source>
</evidence>
<evidence type="ECO:0000256" key="2">
    <source>
        <dbReference type="ARBA" id="ARBA00022692"/>
    </source>
</evidence>
<keyword evidence="3 6" id="KW-0732">Signal</keyword>
<organism evidence="7 8">
    <name type="scientific">Cloeon dipterum</name>
    <dbReference type="NCBI Taxonomy" id="197152"/>
    <lineage>
        <taxon>Eukaryota</taxon>
        <taxon>Metazoa</taxon>
        <taxon>Ecdysozoa</taxon>
        <taxon>Arthropoda</taxon>
        <taxon>Hexapoda</taxon>
        <taxon>Insecta</taxon>
        <taxon>Pterygota</taxon>
        <taxon>Palaeoptera</taxon>
        <taxon>Ephemeroptera</taxon>
        <taxon>Pisciforma</taxon>
        <taxon>Baetidae</taxon>
        <taxon>Cloeon</taxon>
    </lineage>
</organism>
<proteinExistence type="predicted"/>
<protein>
    <submittedName>
        <fullName evidence="7">Uncharacterized protein</fullName>
    </submittedName>
</protein>
<dbReference type="AlphaFoldDB" id="A0A8S1DM44"/>
<gene>
    <name evidence="7" type="ORF">CLODIP_2_CD11924</name>
</gene>
<dbReference type="EMBL" id="CADEPI010000224">
    <property type="protein sequence ID" value="CAB3381086.1"/>
    <property type="molecule type" value="Genomic_DNA"/>
</dbReference>
<evidence type="ECO:0000313" key="7">
    <source>
        <dbReference type="EMBL" id="CAB3381086.1"/>
    </source>
</evidence>
<dbReference type="GO" id="GO:0016020">
    <property type="term" value="C:membrane"/>
    <property type="evidence" value="ECO:0007669"/>
    <property type="project" value="UniProtKB-SubCell"/>
</dbReference>
<dbReference type="PANTHER" id="PTHR13055">
    <property type="entry name" value="TUMOR ENDOTHELIAL MARKER 7 RELATED"/>
    <property type="match status" value="1"/>
</dbReference>
<keyword evidence="2 5" id="KW-0812">Transmembrane</keyword>
<evidence type="ECO:0000313" key="8">
    <source>
        <dbReference type="Proteomes" id="UP000494165"/>
    </source>
</evidence>
<feature type="signal peptide" evidence="6">
    <location>
        <begin position="1"/>
        <end position="28"/>
    </location>
</feature>
<comment type="caution">
    <text evidence="7">The sequence shown here is derived from an EMBL/GenBank/DDBJ whole genome shotgun (WGS) entry which is preliminary data.</text>
</comment>
<evidence type="ECO:0000256" key="5">
    <source>
        <dbReference type="SAM" id="Phobius"/>
    </source>
</evidence>
<dbReference type="PANTHER" id="PTHR13055:SF12">
    <property type="entry name" value="LD40707P"/>
    <property type="match status" value="1"/>
</dbReference>
<evidence type="ECO:0000256" key="6">
    <source>
        <dbReference type="SAM" id="SignalP"/>
    </source>
</evidence>
<keyword evidence="5" id="KW-0472">Membrane</keyword>
<evidence type="ECO:0000256" key="3">
    <source>
        <dbReference type="ARBA" id="ARBA00022729"/>
    </source>
</evidence>